<evidence type="ECO:0000313" key="2">
    <source>
        <dbReference type="Proteomes" id="UP000789901"/>
    </source>
</evidence>
<keyword evidence="2" id="KW-1185">Reference proteome</keyword>
<gene>
    <name evidence="1" type="ORF">GMARGA_LOCUS35417</name>
</gene>
<dbReference type="Proteomes" id="UP000789901">
    <property type="component" value="Unassembled WGS sequence"/>
</dbReference>
<evidence type="ECO:0000313" key="1">
    <source>
        <dbReference type="EMBL" id="CAG8841413.1"/>
    </source>
</evidence>
<reference evidence="1 2" key="1">
    <citation type="submission" date="2021-06" db="EMBL/GenBank/DDBJ databases">
        <authorList>
            <person name="Kallberg Y."/>
            <person name="Tangrot J."/>
            <person name="Rosling A."/>
        </authorList>
    </citation>
    <scope>NUCLEOTIDE SEQUENCE [LARGE SCALE GENOMIC DNA]</scope>
    <source>
        <strain evidence="1 2">120-4 pot B 10/14</strain>
    </source>
</reference>
<proteinExistence type="predicted"/>
<sequence length="81" mass="9491">MFIDSHAPILKWHNAGPSFCFLPIHSYNKRPAIFVSKILKDECTIELYQDANKIKTYYGSTLSDVWKNSGFIRKFDKMNLF</sequence>
<protein>
    <submittedName>
        <fullName evidence="1">8398_t:CDS:1</fullName>
    </submittedName>
</protein>
<feature type="non-terminal residue" evidence="1">
    <location>
        <position position="81"/>
    </location>
</feature>
<comment type="caution">
    <text evidence="1">The sequence shown here is derived from an EMBL/GenBank/DDBJ whole genome shotgun (WGS) entry which is preliminary data.</text>
</comment>
<dbReference type="EMBL" id="CAJVQB010065750">
    <property type="protein sequence ID" value="CAG8841413.1"/>
    <property type="molecule type" value="Genomic_DNA"/>
</dbReference>
<accession>A0ABN7WW85</accession>
<name>A0ABN7WW85_GIGMA</name>
<organism evidence="1 2">
    <name type="scientific">Gigaspora margarita</name>
    <dbReference type="NCBI Taxonomy" id="4874"/>
    <lineage>
        <taxon>Eukaryota</taxon>
        <taxon>Fungi</taxon>
        <taxon>Fungi incertae sedis</taxon>
        <taxon>Mucoromycota</taxon>
        <taxon>Glomeromycotina</taxon>
        <taxon>Glomeromycetes</taxon>
        <taxon>Diversisporales</taxon>
        <taxon>Gigasporaceae</taxon>
        <taxon>Gigaspora</taxon>
    </lineage>
</organism>